<dbReference type="AlphaFoldDB" id="A0A504YVZ5"/>
<name>A0A504YVZ5_FASGI</name>
<evidence type="ECO:0000256" key="4">
    <source>
        <dbReference type="ARBA" id="ARBA00022801"/>
    </source>
</evidence>
<dbReference type="GO" id="GO:0046872">
    <property type="term" value="F:metal ion binding"/>
    <property type="evidence" value="ECO:0007669"/>
    <property type="project" value="UniProtKB-UniRule"/>
</dbReference>
<evidence type="ECO:0000256" key="1">
    <source>
        <dbReference type="ARBA" id="ARBA00006040"/>
    </source>
</evidence>
<dbReference type="PANTHER" id="PTHR11804:SF84">
    <property type="entry name" value="SACCHAROLYSIN"/>
    <property type="match status" value="1"/>
</dbReference>
<evidence type="ECO:0000313" key="10">
    <source>
        <dbReference type="Proteomes" id="UP000316759"/>
    </source>
</evidence>
<dbReference type="GO" id="GO:0004222">
    <property type="term" value="F:metalloendopeptidase activity"/>
    <property type="evidence" value="ECO:0007669"/>
    <property type="project" value="InterPro"/>
</dbReference>
<dbReference type="EMBL" id="SUNJ01007426">
    <property type="protein sequence ID" value="TPP62008.1"/>
    <property type="molecule type" value="Genomic_DNA"/>
</dbReference>
<proteinExistence type="inferred from homology"/>
<comment type="similarity">
    <text evidence="1 7">Belongs to the peptidase M3 family.</text>
</comment>
<keyword evidence="5 7" id="KW-0862">Zinc</keyword>
<dbReference type="GO" id="GO:0006518">
    <property type="term" value="P:peptide metabolic process"/>
    <property type="evidence" value="ECO:0007669"/>
    <property type="project" value="TreeGrafter"/>
</dbReference>
<keyword evidence="2 7" id="KW-0645">Protease</keyword>
<organism evidence="9 10">
    <name type="scientific">Fasciola gigantica</name>
    <name type="common">Giant liver fluke</name>
    <dbReference type="NCBI Taxonomy" id="46835"/>
    <lineage>
        <taxon>Eukaryota</taxon>
        <taxon>Metazoa</taxon>
        <taxon>Spiralia</taxon>
        <taxon>Lophotrochozoa</taxon>
        <taxon>Platyhelminthes</taxon>
        <taxon>Trematoda</taxon>
        <taxon>Digenea</taxon>
        <taxon>Plagiorchiida</taxon>
        <taxon>Echinostomata</taxon>
        <taxon>Echinostomatoidea</taxon>
        <taxon>Fasciolidae</taxon>
        <taxon>Fasciola</taxon>
    </lineage>
</organism>
<evidence type="ECO:0000256" key="6">
    <source>
        <dbReference type="ARBA" id="ARBA00023049"/>
    </source>
</evidence>
<evidence type="ECO:0000256" key="2">
    <source>
        <dbReference type="ARBA" id="ARBA00022670"/>
    </source>
</evidence>
<dbReference type="STRING" id="46835.A0A504YVZ5"/>
<keyword evidence="3 7" id="KW-0479">Metal-binding</keyword>
<gene>
    <name evidence="9" type="ORF">FGIG_08125</name>
</gene>
<dbReference type="Proteomes" id="UP000316759">
    <property type="component" value="Unassembled WGS sequence"/>
</dbReference>
<keyword evidence="6 7" id="KW-0482">Metalloprotease</keyword>
<dbReference type="InterPro" id="IPR024077">
    <property type="entry name" value="Neurolysin/TOP_dom2"/>
</dbReference>
<evidence type="ECO:0000256" key="7">
    <source>
        <dbReference type="RuleBase" id="RU003435"/>
    </source>
</evidence>
<keyword evidence="10" id="KW-1185">Reference proteome</keyword>
<keyword evidence="4 7" id="KW-0378">Hydrolase</keyword>
<comment type="caution">
    <text evidence="9">The sequence shown here is derived from an EMBL/GenBank/DDBJ whole genome shotgun (WGS) entry which is preliminary data.</text>
</comment>
<dbReference type="SUPFAM" id="SSF55486">
    <property type="entry name" value="Metalloproteases ('zincins'), catalytic domain"/>
    <property type="match status" value="1"/>
</dbReference>
<dbReference type="InterPro" id="IPR045090">
    <property type="entry name" value="Pept_M3A_M3B"/>
</dbReference>
<evidence type="ECO:0000256" key="5">
    <source>
        <dbReference type="ARBA" id="ARBA00022833"/>
    </source>
</evidence>
<dbReference type="PANTHER" id="PTHR11804">
    <property type="entry name" value="PROTEASE M3 THIMET OLIGOPEPTIDASE-RELATED"/>
    <property type="match status" value="1"/>
</dbReference>
<comment type="cofactor">
    <cofactor evidence="7">
        <name>Zn(2+)</name>
        <dbReference type="ChEBI" id="CHEBI:29105"/>
    </cofactor>
    <text evidence="7">Binds 1 zinc ion.</text>
</comment>
<reference evidence="9 10" key="1">
    <citation type="submission" date="2019-04" db="EMBL/GenBank/DDBJ databases">
        <title>Annotation for the trematode Fasciola gigantica.</title>
        <authorList>
            <person name="Choi Y.-J."/>
        </authorList>
    </citation>
    <scope>NUCLEOTIDE SEQUENCE [LARGE SCALE GENOMIC DNA]</scope>
    <source>
        <strain evidence="9">Uganda_cow_1</strain>
    </source>
</reference>
<dbReference type="Pfam" id="PF01432">
    <property type="entry name" value="Peptidase_M3"/>
    <property type="match status" value="1"/>
</dbReference>
<protein>
    <submittedName>
        <fullName evidence="9">Thimet oligopeptidase (M03 family)</fullName>
    </submittedName>
</protein>
<dbReference type="GO" id="GO:0006508">
    <property type="term" value="P:proteolysis"/>
    <property type="evidence" value="ECO:0007669"/>
    <property type="project" value="UniProtKB-KW"/>
</dbReference>
<dbReference type="GO" id="GO:0005758">
    <property type="term" value="C:mitochondrial intermembrane space"/>
    <property type="evidence" value="ECO:0007669"/>
    <property type="project" value="TreeGrafter"/>
</dbReference>
<feature type="domain" description="Peptidase M3A/M3B catalytic" evidence="8">
    <location>
        <begin position="101"/>
        <end position="171"/>
    </location>
</feature>
<evidence type="ECO:0000313" key="9">
    <source>
        <dbReference type="EMBL" id="TPP62008.1"/>
    </source>
</evidence>
<evidence type="ECO:0000259" key="8">
    <source>
        <dbReference type="Pfam" id="PF01432"/>
    </source>
</evidence>
<dbReference type="Gene3D" id="1.10.1370.10">
    <property type="entry name" value="Neurolysin, domain 3"/>
    <property type="match status" value="1"/>
</dbReference>
<accession>A0A504YVZ5</accession>
<sequence>MRKDVFDQFVSVQSKLSEEVPAIYKRYIDRKVRNGRRNGLHLDEDERKKMEALSKEENQLAINFEHALNEECTLLEFSDEELVNSFSVPAPDSLLYHRCVKENRPILKRLMEIRKERSILLGFPTHADFMLDIRMAKSAKNVSEFLQEVAGRLEPLRVREKARLLELKKEEVRCFLIVLIKV</sequence>
<dbReference type="OrthoDB" id="534666at2759"/>
<evidence type="ECO:0000256" key="3">
    <source>
        <dbReference type="ARBA" id="ARBA00022723"/>
    </source>
</evidence>
<dbReference type="InterPro" id="IPR001567">
    <property type="entry name" value="Pept_M3A_M3B_dom"/>
</dbReference>